<protein>
    <submittedName>
        <fullName evidence="2">Uncharacterized protein</fullName>
    </submittedName>
</protein>
<feature type="chain" id="PRO_5047332182" evidence="1">
    <location>
        <begin position="32"/>
        <end position="101"/>
    </location>
</feature>
<keyword evidence="1" id="KW-0732">Signal</keyword>
<name>A0ABT0K1T7_9ACTN</name>
<accession>A0ABT0K1T7</accession>
<feature type="signal peptide" evidence="1">
    <location>
        <begin position="1"/>
        <end position="31"/>
    </location>
</feature>
<evidence type="ECO:0000256" key="1">
    <source>
        <dbReference type="SAM" id="SignalP"/>
    </source>
</evidence>
<sequence>MILKRTLLSKLALFLAIAVAFVLLPVAAAQARPVGGARVDRPGAVVVPPRVYRPGVVYGTVPDTSASPTSGPTVVYVPPRVYTPPRVYVPPRVNQPGVGRR</sequence>
<comment type="caution">
    <text evidence="2">The sequence shown here is derived from an EMBL/GenBank/DDBJ whole genome shotgun (WGS) entry which is preliminary data.</text>
</comment>
<evidence type="ECO:0000313" key="2">
    <source>
        <dbReference type="EMBL" id="MCK9877494.1"/>
    </source>
</evidence>
<dbReference type="Proteomes" id="UP001201873">
    <property type="component" value="Unassembled WGS sequence"/>
</dbReference>
<gene>
    <name evidence="2" type="ORF">MXD59_17230</name>
</gene>
<keyword evidence="3" id="KW-1185">Reference proteome</keyword>
<proteinExistence type="predicted"/>
<evidence type="ECO:0000313" key="3">
    <source>
        <dbReference type="Proteomes" id="UP001201873"/>
    </source>
</evidence>
<dbReference type="RefSeq" id="WP_248825723.1">
    <property type="nucleotide sequence ID" value="NZ_JALKFT010000017.1"/>
</dbReference>
<dbReference type="EMBL" id="JALKFT010000017">
    <property type="protein sequence ID" value="MCK9877494.1"/>
    <property type="molecule type" value="Genomic_DNA"/>
</dbReference>
<reference evidence="2 3" key="1">
    <citation type="submission" date="2022-04" db="EMBL/GenBank/DDBJ databases">
        <title>Genome diversity in the genus Frankia.</title>
        <authorList>
            <person name="Carlos-Shanley C."/>
            <person name="Hahn D."/>
        </authorList>
    </citation>
    <scope>NUCLEOTIDE SEQUENCE [LARGE SCALE GENOMIC DNA]</scope>
    <source>
        <strain evidence="2 3">Ag45/Mut15</strain>
    </source>
</reference>
<organism evidence="2 3">
    <name type="scientific">Frankia umida</name>
    <dbReference type="NCBI Taxonomy" id="573489"/>
    <lineage>
        <taxon>Bacteria</taxon>
        <taxon>Bacillati</taxon>
        <taxon>Actinomycetota</taxon>
        <taxon>Actinomycetes</taxon>
        <taxon>Frankiales</taxon>
        <taxon>Frankiaceae</taxon>
        <taxon>Frankia</taxon>
    </lineage>
</organism>